<evidence type="ECO:0000313" key="6">
    <source>
        <dbReference type="Proteomes" id="UP001365128"/>
    </source>
</evidence>
<dbReference type="PANTHER" id="PTHR15350:SF5">
    <property type="entry name" value="COP9 SIGNALOSOME COMPLEX SUBUNIT 7"/>
    <property type="match status" value="1"/>
</dbReference>
<keyword evidence="6" id="KW-1185">Reference proteome</keyword>
<protein>
    <recommendedName>
        <fullName evidence="4">PCI domain-containing protein</fullName>
    </recommendedName>
</protein>
<dbReference type="SMART" id="SM00088">
    <property type="entry name" value="PINT"/>
    <property type="match status" value="1"/>
</dbReference>
<organism evidence="5 6">
    <name type="scientific">Phyllosticta citricarpa</name>
    <dbReference type="NCBI Taxonomy" id="55181"/>
    <lineage>
        <taxon>Eukaryota</taxon>
        <taxon>Fungi</taxon>
        <taxon>Dikarya</taxon>
        <taxon>Ascomycota</taxon>
        <taxon>Pezizomycotina</taxon>
        <taxon>Dothideomycetes</taxon>
        <taxon>Dothideomycetes incertae sedis</taxon>
        <taxon>Botryosphaeriales</taxon>
        <taxon>Phyllostictaceae</taxon>
        <taxon>Phyllosticta</taxon>
    </lineage>
</organism>
<dbReference type="Pfam" id="PF01399">
    <property type="entry name" value="PCI"/>
    <property type="match status" value="1"/>
</dbReference>
<sequence>MGYRFSSSGSLLISYVSHEASRHPVLTALWLAQTPAGDRIRPHLHTAHCTDAHLWLRSSIFLHQTSTARSLHTSARYLVSYHTFFSPSKTMEQTRALNALEPFLALSKSANSPRAAADLIVQATSAPSTFVFAELLHAPTIQALRDSPEYAAYLQLLQVFAWGTWQDYAASKSQLPALSDAQTTKLKLLSLLPLSADPTNLSYATLQSRLDLPTPRALEDLLITAIYAHLITATLDPASSRVSITSVAPLRDLSPASAGALVAELGAWGRRCDDTLASLEAEMAAVRKRALDRELRRRRTEAVRAAVEKAHDDREKPQHAAAVAAVKRAAAAAADDDDDAELDAMELDDEVPADGDGGAGTESKGLRGAKSAKKALGGKASSAR</sequence>
<feature type="compositionally biased region" description="Acidic residues" evidence="3">
    <location>
        <begin position="334"/>
        <end position="353"/>
    </location>
</feature>
<dbReference type="EMBL" id="JBBPDW010000002">
    <property type="protein sequence ID" value="KAK7555603.1"/>
    <property type="molecule type" value="Genomic_DNA"/>
</dbReference>
<evidence type="ECO:0000256" key="3">
    <source>
        <dbReference type="SAM" id="MobiDB-lite"/>
    </source>
</evidence>
<dbReference type="PANTHER" id="PTHR15350">
    <property type="entry name" value="COP9 SIGNALOSOME COMPLEX SUBUNIT 7/DENDRITIC CELL PROTEIN GA17"/>
    <property type="match status" value="1"/>
</dbReference>
<evidence type="ECO:0000313" key="5">
    <source>
        <dbReference type="EMBL" id="KAK7555603.1"/>
    </source>
</evidence>
<dbReference type="InterPro" id="IPR000717">
    <property type="entry name" value="PCI_dom"/>
</dbReference>
<dbReference type="Pfam" id="PF22061">
    <property type="entry name" value="CSN7_HB_subdom"/>
    <property type="match status" value="1"/>
</dbReference>
<feature type="domain" description="PCI" evidence="4">
    <location>
        <begin position="79"/>
        <end position="249"/>
    </location>
</feature>
<feature type="region of interest" description="Disordered" evidence="3">
    <location>
        <begin position="332"/>
        <end position="384"/>
    </location>
</feature>
<dbReference type="PROSITE" id="PS50250">
    <property type="entry name" value="PCI"/>
    <property type="match status" value="1"/>
</dbReference>
<name>A0ABR1MPE0_9PEZI</name>
<evidence type="ECO:0000256" key="1">
    <source>
        <dbReference type="ARBA" id="ARBA00008482"/>
    </source>
</evidence>
<reference evidence="5 6" key="1">
    <citation type="submission" date="2024-04" db="EMBL/GenBank/DDBJ databases">
        <title>Phyllosticta paracitricarpa is synonymous to the EU quarantine fungus P. citricarpa based on phylogenomic analyses.</title>
        <authorList>
            <consortium name="Lawrence Berkeley National Laboratory"/>
            <person name="Van Ingen-Buijs V.A."/>
            <person name="Van Westerhoven A.C."/>
            <person name="Haridas S."/>
            <person name="Skiadas P."/>
            <person name="Martin F."/>
            <person name="Groenewald J.Z."/>
            <person name="Crous P.W."/>
            <person name="Seidl M.F."/>
        </authorList>
    </citation>
    <scope>NUCLEOTIDE SEQUENCE [LARGE SCALE GENOMIC DNA]</scope>
    <source>
        <strain evidence="5 6">CBS 122670</strain>
    </source>
</reference>
<comment type="similarity">
    <text evidence="1">Belongs to the CSN7/EIF3M family. CSN7 subfamily.</text>
</comment>
<comment type="caution">
    <text evidence="5">The sequence shown here is derived from an EMBL/GenBank/DDBJ whole genome shotgun (WGS) entry which is preliminary data.</text>
</comment>
<dbReference type="Proteomes" id="UP001365128">
    <property type="component" value="Unassembled WGS sequence"/>
</dbReference>
<evidence type="ECO:0000259" key="4">
    <source>
        <dbReference type="PROSITE" id="PS50250"/>
    </source>
</evidence>
<gene>
    <name evidence="5" type="ORF">IWX46DRAFT_133531</name>
</gene>
<feature type="compositionally biased region" description="Low complexity" evidence="3">
    <location>
        <begin position="366"/>
        <end position="384"/>
    </location>
</feature>
<evidence type="ECO:0000256" key="2">
    <source>
        <dbReference type="ARBA" id="ARBA00022790"/>
    </source>
</evidence>
<dbReference type="InterPro" id="IPR045237">
    <property type="entry name" value="COPS7/eIF3m"/>
</dbReference>
<accession>A0ABR1MPE0</accession>
<proteinExistence type="inferred from homology"/>
<keyword evidence="2" id="KW-0736">Signalosome</keyword>